<dbReference type="InterPro" id="IPR015590">
    <property type="entry name" value="Aldehyde_DH_dom"/>
</dbReference>
<dbReference type="AlphaFoldDB" id="A0A2P6RGD4"/>
<organism evidence="3 4">
    <name type="scientific">Rosa chinensis</name>
    <name type="common">China rose</name>
    <dbReference type="NCBI Taxonomy" id="74649"/>
    <lineage>
        <taxon>Eukaryota</taxon>
        <taxon>Viridiplantae</taxon>
        <taxon>Streptophyta</taxon>
        <taxon>Embryophyta</taxon>
        <taxon>Tracheophyta</taxon>
        <taxon>Spermatophyta</taxon>
        <taxon>Magnoliopsida</taxon>
        <taxon>eudicotyledons</taxon>
        <taxon>Gunneridae</taxon>
        <taxon>Pentapetalae</taxon>
        <taxon>rosids</taxon>
        <taxon>fabids</taxon>
        <taxon>Rosales</taxon>
        <taxon>Rosaceae</taxon>
        <taxon>Rosoideae</taxon>
        <taxon>Rosoideae incertae sedis</taxon>
        <taxon>Rosa</taxon>
    </lineage>
</organism>
<feature type="transmembrane region" description="Helical" evidence="1">
    <location>
        <begin position="50"/>
        <end position="67"/>
    </location>
</feature>
<gene>
    <name evidence="3" type="ORF">RchiOBHm_Chr3g0491961</name>
</gene>
<dbReference type="SUPFAM" id="SSF53720">
    <property type="entry name" value="ALDH-like"/>
    <property type="match status" value="1"/>
</dbReference>
<dbReference type="Gene3D" id="3.40.605.10">
    <property type="entry name" value="Aldehyde Dehydrogenase, Chain A, domain 1"/>
    <property type="match status" value="1"/>
</dbReference>
<feature type="domain" description="Aldehyde dehydrogenase" evidence="2">
    <location>
        <begin position="117"/>
        <end position="167"/>
    </location>
</feature>
<keyword evidence="1" id="KW-1133">Transmembrane helix</keyword>
<accession>A0A2P6RGD4</accession>
<keyword evidence="3" id="KW-0560">Oxidoreductase</keyword>
<proteinExistence type="predicted"/>
<evidence type="ECO:0000313" key="4">
    <source>
        <dbReference type="Proteomes" id="UP000238479"/>
    </source>
</evidence>
<comment type="caution">
    <text evidence="3">The sequence shown here is derived from an EMBL/GenBank/DDBJ whole genome shotgun (WGS) entry which is preliminary data.</text>
</comment>
<keyword evidence="1" id="KW-0812">Transmembrane</keyword>
<keyword evidence="4" id="KW-1185">Reference proteome</keyword>
<dbReference type="InterPro" id="IPR016161">
    <property type="entry name" value="Ald_DH/histidinol_DH"/>
</dbReference>
<dbReference type="EC" id="1.2.1.-" evidence="3"/>
<evidence type="ECO:0000259" key="2">
    <source>
        <dbReference type="Pfam" id="PF00171"/>
    </source>
</evidence>
<dbReference type="PANTHER" id="PTHR11699">
    <property type="entry name" value="ALDEHYDE DEHYDROGENASE-RELATED"/>
    <property type="match status" value="1"/>
</dbReference>
<protein>
    <submittedName>
        <fullName evidence="3">Putative oxidoreductase</fullName>
        <ecNumber evidence="3">1.2.1.-</ecNumber>
    </submittedName>
</protein>
<dbReference type="InterPro" id="IPR016162">
    <property type="entry name" value="Ald_DH_N"/>
</dbReference>
<dbReference type="GO" id="GO:0016491">
    <property type="term" value="F:oxidoreductase activity"/>
    <property type="evidence" value="ECO:0007669"/>
    <property type="project" value="UniProtKB-KW"/>
</dbReference>
<dbReference type="Pfam" id="PF00171">
    <property type="entry name" value="Aldedh"/>
    <property type="match status" value="1"/>
</dbReference>
<dbReference type="Proteomes" id="UP000238479">
    <property type="component" value="Chromosome 3"/>
</dbReference>
<evidence type="ECO:0000313" key="3">
    <source>
        <dbReference type="EMBL" id="PRQ45486.1"/>
    </source>
</evidence>
<name>A0A2P6RGD4_ROSCH</name>
<keyword evidence="1" id="KW-0472">Membrane</keyword>
<feature type="transmembrane region" description="Helical" evidence="1">
    <location>
        <begin position="12"/>
        <end position="30"/>
    </location>
</feature>
<dbReference type="STRING" id="74649.A0A2P6RGD4"/>
<dbReference type="Gramene" id="PRQ45486">
    <property type="protein sequence ID" value="PRQ45486"/>
    <property type="gene ID" value="RchiOBHm_Chr3g0491961"/>
</dbReference>
<dbReference type="EMBL" id="PDCK01000041">
    <property type="protein sequence ID" value="PRQ45486.1"/>
    <property type="molecule type" value="Genomic_DNA"/>
</dbReference>
<evidence type="ECO:0000256" key="1">
    <source>
        <dbReference type="SAM" id="Phobius"/>
    </source>
</evidence>
<reference evidence="3 4" key="1">
    <citation type="journal article" date="2018" name="Nat. Genet.">
        <title>The Rosa genome provides new insights in the design of modern roses.</title>
        <authorList>
            <person name="Bendahmane M."/>
        </authorList>
    </citation>
    <scope>NUCLEOTIDE SEQUENCE [LARGE SCALE GENOMIC DNA]</scope>
    <source>
        <strain evidence="4">cv. Old Blush</strain>
    </source>
</reference>
<sequence>MSWLTIYQSFSFNLYTKVFASLIGTGGALFNNSARRRVSSWTSECKICFVRSYFCSFCFVLVLLHATRNQARPSLLTKKQRSIMGGQSSGSSACSEESFVKMPTIKFTKLFINGEFIDSVSGKTFETIDPRTGEVITRVAEGDKEDVDLAVKAARAAFDHGPWPRLPGAVNIYLTPLCSSVLLFRP</sequence>